<dbReference type="Pfam" id="PF13328">
    <property type="entry name" value="HD_4"/>
    <property type="match status" value="1"/>
</dbReference>
<dbReference type="Pfam" id="PF02824">
    <property type="entry name" value="TGS"/>
    <property type="match status" value="1"/>
</dbReference>
<dbReference type="eggNOG" id="COG0317">
    <property type="taxonomic scope" value="Bacteria"/>
</dbReference>
<dbReference type="GO" id="GO:0005886">
    <property type="term" value="C:plasma membrane"/>
    <property type="evidence" value="ECO:0007669"/>
    <property type="project" value="TreeGrafter"/>
</dbReference>
<dbReference type="KEGG" id="kga:ST1E_0575"/>
<dbReference type="Pfam" id="PF04607">
    <property type="entry name" value="RelA_SpoT"/>
    <property type="match status" value="1"/>
</dbReference>
<dbReference type="GO" id="GO:0015969">
    <property type="term" value="P:guanosine tetraphosphate metabolic process"/>
    <property type="evidence" value="ECO:0007669"/>
    <property type="project" value="InterPro"/>
</dbReference>
<dbReference type="PROSITE" id="PS51880">
    <property type="entry name" value="TGS"/>
    <property type="match status" value="1"/>
</dbReference>
<comment type="similarity">
    <text evidence="1">Belongs to the RelA/SpoT family.</text>
</comment>
<keyword evidence="4" id="KW-0378">Hydrolase</keyword>
<accession>M1M110</accession>
<evidence type="ECO:0000259" key="2">
    <source>
        <dbReference type="PROSITE" id="PS51831"/>
    </source>
</evidence>
<dbReference type="SUPFAM" id="SSF81301">
    <property type="entry name" value="Nucleotidyltransferase"/>
    <property type="match status" value="1"/>
</dbReference>
<dbReference type="HOGENOM" id="CLU_012300_0_2_4"/>
<keyword evidence="5" id="KW-1185">Reference proteome</keyword>
<dbReference type="SUPFAM" id="SSF109604">
    <property type="entry name" value="HD-domain/PDEase-like"/>
    <property type="match status" value="1"/>
</dbReference>
<dbReference type="Proteomes" id="UP000011658">
    <property type="component" value="Chromosome"/>
</dbReference>
<dbReference type="OrthoDB" id="9805041at2"/>
<dbReference type="AlphaFoldDB" id="M1M110"/>
<dbReference type="PROSITE" id="PS51831">
    <property type="entry name" value="HD"/>
    <property type="match status" value="1"/>
</dbReference>
<dbReference type="InterPro" id="IPR004095">
    <property type="entry name" value="TGS"/>
</dbReference>
<evidence type="ECO:0000256" key="1">
    <source>
        <dbReference type="ARBA" id="ARBA00007476"/>
    </source>
</evidence>
<name>M1M110_9PROT</name>
<feature type="domain" description="HD" evidence="2">
    <location>
        <begin position="86"/>
        <end position="185"/>
    </location>
</feature>
<proteinExistence type="inferred from homology"/>
<dbReference type="Gene3D" id="3.30.460.10">
    <property type="entry name" value="Beta Polymerase, domain 2"/>
    <property type="match status" value="1"/>
</dbReference>
<dbReference type="InterPro" id="IPR012675">
    <property type="entry name" value="Beta-grasp_dom_sf"/>
</dbReference>
<dbReference type="STRING" id="1208921.ST1E_0575"/>
<dbReference type="Gene3D" id="3.10.20.30">
    <property type="match status" value="1"/>
</dbReference>
<dbReference type="Gene3D" id="1.10.3210.10">
    <property type="entry name" value="Hypothetical protein af1432"/>
    <property type="match status" value="1"/>
</dbReference>
<dbReference type="EMBL" id="CP003806">
    <property type="protein sequence ID" value="AGF48984.1"/>
    <property type="molecule type" value="Genomic_DNA"/>
</dbReference>
<dbReference type="RefSeq" id="WP_015389469.1">
    <property type="nucleotide sequence ID" value="NC_020284.1"/>
</dbReference>
<dbReference type="InterPro" id="IPR012676">
    <property type="entry name" value="TGS-like"/>
</dbReference>
<dbReference type="InterPro" id="IPR043519">
    <property type="entry name" value="NT_sf"/>
</dbReference>
<evidence type="ECO:0000313" key="5">
    <source>
        <dbReference type="Proteomes" id="UP000011658"/>
    </source>
</evidence>
<dbReference type="GO" id="GO:0008728">
    <property type="term" value="F:GTP diphosphokinase activity"/>
    <property type="evidence" value="ECO:0007669"/>
    <property type="project" value="TreeGrafter"/>
</dbReference>
<feature type="domain" description="TGS" evidence="3">
    <location>
        <begin position="427"/>
        <end position="488"/>
    </location>
</feature>
<dbReference type="SMART" id="SM00954">
    <property type="entry name" value="RelA_SpoT"/>
    <property type="match status" value="1"/>
</dbReference>
<dbReference type="InterPro" id="IPR003607">
    <property type="entry name" value="HD/PDEase_dom"/>
</dbReference>
<dbReference type="SMART" id="SM00471">
    <property type="entry name" value="HDc"/>
    <property type="match status" value="1"/>
</dbReference>
<dbReference type="FunFam" id="3.10.20.30:FF:000002">
    <property type="entry name" value="GTP pyrophosphokinase (RelA/SpoT)"/>
    <property type="match status" value="1"/>
</dbReference>
<gene>
    <name evidence="4" type="ORF">ST1E_0575</name>
</gene>
<dbReference type="SUPFAM" id="SSF81271">
    <property type="entry name" value="TGS-like"/>
    <property type="match status" value="1"/>
</dbReference>
<dbReference type="InterPro" id="IPR006674">
    <property type="entry name" value="HD_domain"/>
</dbReference>
<evidence type="ECO:0000259" key="3">
    <source>
        <dbReference type="PROSITE" id="PS51880"/>
    </source>
</evidence>
<protein>
    <submittedName>
        <fullName evidence="4">Guanosine-3',5'-bis(Diphosphate) 3'-pyrophosphohydrolase</fullName>
    </submittedName>
</protein>
<dbReference type="CDD" id="cd05399">
    <property type="entry name" value="NT_Rel-Spo_like"/>
    <property type="match status" value="1"/>
</dbReference>
<reference evidence="4 5" key="1">
    <citation type="journal article" date="2013" name="Genome Biol. Evol.">
        <title>Genome evolution and phylogenomic analysis of candidatus kinetoplastibacterium, the betaproteobacterial endosymbionts of strigomonas and angomonas.</title>
        <authorList>
            <person name="Alves J.M."/>
            <person name="Serrano M.G."/>
            <person name="Maia da Silva F."/>
            <person name="Voegtly L.J."/>
            <person name="Matveyev A.V."/>
            <person name="Teixeira M.M."/>
            <person name="Camargo E.P."/>
            <person name="Buck G.A."/>
        </authorList>
    </citation>
    <scope>NUCLEOTIDE SEQUENCE [LARGE SCALE GENOMIC DNA]</scope>
    <source>
        <strain evidence="4 5">TCC219</strain>
    </source>
</reference>
<dbReference type="CDD" id="cd00077">
    <property type="entry name" value="HDc"/>
    <property type="match status" value="1"/>
</dbReference>
<dbReference type="FunFam" id="1.10.3210.10:FF:000001">
    <property type="entry name" value="GTP pyrophosphokinase RelA"/>
    <property type="match status" value="1"/>
</dbReference>
<evidence type="ECO:0000313" key="4">
    <source>
        <dbReference type="EMBL" id="AGF48984.1"/>
    </source>
</evidence>
<dbReference type="PANTHER" id="PTHR21262:SF36">
    <property type="entry name" value="BIFUNCTIONAL (P)PPGPP SYNTHASE_HYDROLASE SPOT"/>
    <property type="match status" value="1"/>
</dbReference>
<dbReference type="InterPro" id="IPR007685">
    <property type="entry name" value="RelA_SpoT"/>
</dbReference>
<dbReference type="GO" id="GO:0008893">
    <property type="term" value="F:guanosine-3',5'-bis(diphosphate) 3'-diphosphatase activity"/>
    <property type="evidence" value="ECO:0007669"/>
    <property type="project" value="TreeGrafter"/>
</dbReference>
<dbReference type="PATRIC" id="fig|1208921.3.peg.263"/>
<dbReference type="PANTHER" id="PTHR21262">
    <property type="entry name" value="GUANOSINE-3',5'-BIS DIPHOSPHATE 3'-PYROPHOSPHOHYDROLASE"/>
    <property type="match status" value="1"/>
</dbReference>
<sequence length="525" mass="60740">MSSNEFRTISSNLLRFFKFLNFWNKDYFKLQSNLGHFLLIKNNSFLSLLKKLKLHLSKKDLQLVCEAFIFADKVHSGQKRDSGSPYISHPVAVAEICSQWKLDKDAMSAALLHDVMEDHGISRLELETRFGKNVASLVDGLSKFDKINFNNKLEQQAANLRKILIATNKDIRVILIKIADRLHNMRTINAITNPDKKRRVATETLEIYAPIAYRLGLSITHKELQDLSFAVIYPCRFKIMYKALLFERQKHNKLSDKIKYDIYKEISKNNLSIEIRNGNADSLFSIYKKMSSHSIPFSEITNTYRFNITTDKVSDCYLAMGIIHQSYRPIHGKFKDYIAMPKINGYQSLHTTVINSNGIKIKFQIKTKNMDNLAENGITNFWIQKRDNIESKGQPENCKFQSIFNIEDKIYNPKEFLEYVRIDLFQDSINVFSSSGKIVTLPKNSTVIDFAYAIKISLGNTLLIAKINGKWCSPCKKLNNGDIVEIVTSEQSNPDIKWLEYIKSRRAIYEVRRYLRSVEHDEGIH</sequence>
<dbReference type="GO" id="GO:0042594">
    <property type="term" value="P:response to starvation"/>
    <property type="evidence" value="ECO:0007669"/>
    <property type="project" value="TreeGrafter"/>
</dbReference>
<organism evidence="4 5">
    <name type="scientific">Candidatus Kinetoplastidibacterium galati TCC219</name>
    <dbReference type="NCBI Taxonomy" id="1208921"/>
    <lineage>
        <taxon>Bacteria</taxon>
        <taxon>Pseudomonadati</taxon>
        <taxon>Pseudomonadota</taxon>
        <taxon>Betaproteobacteria</taxon>
        <taxon>Candidatus Kinetoplastidibacterium</taxon>
    </lineage>
</organism>